<dbReference type="OMA" id="NMDYDKG"/>
<keyword evidence="2" id="KW-0812">Transmembrane</keyword>
<keyword evidence="2" id="KW-1133">Transmembrane helix</keyword>
<evidence type="ECO:0000313" key="3">
    <source>
        <dbReference type="EMBL" id="KAA8491566.1"/>
    </source>
</evidence>
<gene>
    <name evidence="3" type="ORF">FVE85_2581</name>
</gene>
<dbReference type="EMBL" id="VRMN01000013">
    <property type="protein sequence ID" value="KAA8491566.1"/>
    <property type="molecule type" value="Genomic_DNA"/>
</dbReference>
<name>A0A5J4YJI0_PORPP</name>
<dbReference type="Pfam" id="PF10032">
    <property type="entry name" value="Pho88"/>
    <property type="match status" value="1"/>
</dbReference>
<feature type="transmembrane region" description="Helical" evidence="2">
    <location>
        <begin position="39"/>
        <end position="57"/>
    </location>
</feature>
<dbReference type="AlphaFoldDB" id="A0A5J4YJI0"/>
<keyword evidence="4" id="KW-1185">Reference proteome</keyword>
<keyword evidence="2" id="KW-0472">Membrane</keyword>
<dbReference type="GO" id="GO:0005783">
    <property type="term" value="C:endoplasmic reticulum"/>
    <property type="evidence" value="ECO:0007669"/>
    <property type="project" value="InterPro"/>
</dbReference>
<feature type="region of interest" description="Disordered" evidence="1">
    <location>
        <begin position="84"/>
        <end position="107"/>
    </location>
</feature>
<feature type="region of interest" description="Disordered" evidence="1">
    <location>
        <begin position="184"/>
        <end position="268"/>
    </location>
</feature>
<dbReference type="OrthoDB" id="5611at2759"/>
<dbReference type="GO" id="GO:0005739">
    <property type="term" value="C:mitochondrion"/>
    <property type="evidence" value="ECO:0007669"/>
    <property type="project" value="TreeGrafter"/>
</dbReference>
<evidence type="ECO:0000256" key="1">
    <source>
        <dbReference type="SAM" id="MobiDB-lite"/>
    </source>
</evidence>
<organism evidence="3 4">
    <name type="scientific">Porphyridium purpureum</name>
    <name type="common">Red alga</name>
    <name type="synonym">Porphyridium cruentum</name>
    <dbReference type="NCBI Taxonomy" id="35688"/>
    <lineage>
        <taxon>Eukaryota</taxon>
        <taxon>Rhodophyta</taxon>
        <taxon>Bangiophyceae</taxon>
        <taxon>Porphyridiales</taxon>
        <taxon>Porphyridiaceae</taxon>
        <taxon>Porphyridium</taxon>
    </lineage>
</organism>
<dbReference type="Proteomes" id="UP000324585">
    <property type="component" value="Unassembled WGS sequence"/>
</dbReference>
<comment type="caution">
    <text evidence="3">The sequence shown here is derived from an EMBL/GenBank/DDBJ whole genome shotgun (WGS) entry which is preliminary data.</text>
</comment>
<dbReference type="GO" id="GO:0045047">
    <property type="term" value="P:protein targeting to ER"/>
    <property type="evidence" value="ECO:0007669"/>
    <property type="project" value="InterPro"/>
</dbReference>
<protein>
    <recommendedName>
        <fullName evidence="5">Inorganic phosphate transport protein PHO88</fullName>
    </recommendedName>
</protein>
<accession>A0A5J4YJI0</accession>
<evidence type="ECO:0000256" key="2">
    <source>
        <dbReference type="SAM" id="Phobius"/>
    </source>
</evidence>
<feature type="compositionally biased region" description="Acidic residues" evidence="1">
    <location>
        <begin position="249"/>
        <end position="261"/>
    </location>
</feature>
<sequence>MLGLGNGVRDMVIVLGVMSYMKNLDQEDPKTLLLCRGVYLVYALLMLAYHLYLHTVVTKKNDQRKIKVPVVANPWSQAQAQAAAAAAPDAPRSAPAPPASPEEEEKTVRDYDMGILVAQRKALLTNMAMMAFVHFKMGSVSPLVVSSVMGILKVSDEHLFKLHVLGAAEEGKLERPFPTEPNPLMAMLGMGGEADKNEGGEESTVSASQNGAALADTSAADDADESEEEEQEEEEEEEEVAEEKNEVEKNEEDEEEEVEETTESKKDK</sequence>
<evidence type="ECO:0000313" key="4">
    <source>
        <dbReference type="Proteomes" id="UP000324585"/>
    </source>
</evidence>
<proteinExistence type="predicted"/>
<evidence type="ECO:0008006" key="5">
    <source>
        <dbReference type="Google" id="ProtNLM"/>
    </source>
</evidence>
<reference evidence="4" key="1">
    <citation type="journal article" date="2019" name="Nat. Commun.">
        <title>Expansion of phycobilisome linker gene families in mesophilic red algae.</title>
        <authorList>
            <person name="Lee J."/>
            <person name="Kim D."/>
            <person name="Bhattacharya D."/>
            <person name="Yoon H.S."/>
        </authorList>
    </citation>
    <scope>NUCLEOTIDE SEQUENCE [LARGE SCALE GENOMIC DNA]</scope>
    <source>
        <strain evidence="4">CCMP 1328</strain>
    </source>
</reference>
<feature type="compositionally biased region" description="Acidic residues" evidence="1">
    <location>
        <begin position="219"/>
        <end position="241"/>
    </location>
</feature>
<dbReference type="InterPro" id="IPR012098">
    <property type="entry name" value="SND3_fun"/>
</dbReference>
<feature type="compositionally biased region" description="Low complexity" evidence="1">
    <location>
        <begin position="84"/>
        <end position="93"/>
    </location>
</feature>
<dbReference type="PANTHER" id="PTHR28112:SF1">
    <property type="entry name" value="SRP-INDEPENDENT TARGETING PROTEIN 3"/>
    <property type="match status" value="1"/>
</dbReference>
<dbReference type="PANTHER" id="PTHR28112">
    <property type="entry name" value="SRP-INDEPENDENT TARGETING PROTEIN 3"/>
    <property type="match status" value="1"/>
</dbReference>